<dbReference type="PANTHER" id="PTHR30532">
    <property type="entry name" value="IRON III DICITRATE-BINDING PERIPLASMIC PROTEIN"/>
    <property type="match status" value="1"/>
</dbReference>
<dbReference type="EMBL" id="JBHOMY010000016">
    <property type="protein sequence ID" value="MFC1456517.1"/>
    <property type="molecule type" value="Genomic_DNA"/>
</dbReference>
<protein>
    <submittedName>
        <fullName evidence="8">ABC transporter substrate-binding protein</fullName>
    </submittedName>
</protein>
<dbReference type="InterPro" id="IPR002491">
    <property type="entry name" value="ABC_transptr_periplasmic_BD"/>
</dbReference>
<evidence type="ECO:0000256" key="1">
    <source>
        <dbReference type="ARBA" id="ARBA00004196"/>
    </source>
</evidence>
<dbReference type="SUPFAM" id="SSF53807">
    <property type="entry name" value="Helical backbone' metal receptor"/>
    <property type="match status" value="1"/>
</dbReference>
<proteinExistence type="inferred from homology"/>
<evidence type="ECO:0000256" key="2">
    <source>
        <dbReference type="ARBA" id="ARBA00008814"/>
    </source>
</evidence>
<dbReference type="PANTHER" id="PTHR30532:SF1">
    <property type="entry name" value="IRON(3+)-HYDROXAMATE-BINDING PROTEIN FHUD"/>
    <property type="match status" value="1"/>
</dbReference>
<dbReference type="Pfam" id="PF01497">
    <property type="entry name" value="Peripla_BP_2"/>
    <property type="match status" value="1"/>
</dbReference>
<organism evidence="8 9">
    <name type="scientific">Microvirga arabica</name>
    <dbReference type="NCBI Taxonomy" id="1128671"/>
    <lineage>
        <taxon>Bacteria</taxon>
        <taxon>Pseudomonadati</taxon>
        <taxon>Pseudomonadota</taxon>
        <taxon>Alphaproteobacteria</taxon>
        <taxon>Hyphomicrobiales</taxon>
        <taxon>Methylobacteriaceae</taxon>
        <taxon>Microvirga</taxon>
    </lineage>
</organism>
<comment type="caution">
    <text evidence="8">The sequence shown here is derived from an EMBL/GenBank/DDBJ whole genome shotgun (WGS) entry which is preliminary data.</text>
</comment>
<evidence type="ECO:0000256" key="4">
    <source>
        <dbReference type="ARBA" id="ARBA00022496"/>
    </source>
</evidence>
<feature type="chain" id="PRO_5046005344" evidence="6">
    <location>
        <begin position="20"/>
        <end position="299"/>
    </location>
</feature>
<keyword evidence="5 6" id="KW-0732">Signal</keyword>
<evidence type="ECO:0000256" key="6">
    <source>
        <dbReference type="SAM" id="SignalP"/>
    </source>
</evidence>
<feature type="signal peptide" evidence="6">
    <location>
        <begin position="1"/>
        <end position="19"/>
    </location>
</feature>
<keyword evidence="4" id="KW-0410">Iron transport</keyword>
<dbReference type="PROSITE" id="PS50983">
    <property type="entry name" value="FE_B12_PBP"/>
    <property type="match status" value="1"/>
</dbReference>
<dbReference type="CDD" id="cd01146">
    <property type="entry name" value="FhuD"/>
    <property type="match status" value="1"/>
</dbReference>
<comment type="subcellular location">
    <subcellularLocation>
        <location evidence="1">Cell envelope</location>
    </subcellularLocation>
</comment>
<dbReference type="RefSeq" id="WP_161726732.1">
    <property type="nucleotide sequence ID" value="NZ_JBHOMY010000016.1"/>
</dbReference>
<evidence type="ECO:0000256" key="5">
    <source>
        <dbReference type="ARBA" id="ARBA00022729"/>
    </source>
</evidence>
<accession>A0ABV6Y5I3</accession>
<evidence type="ECO:0000259" key="7">
    <source>
        <dbReference type="PROSITE" id="PS50983"/>
    </source>
</evidence>
<reference evidence="8 9" key="1">
    <citation type="submission" date="2024-09" db="EMBL/GenBank/DDBJ databases">
        <title>Nodulacao em especies de Leguminosae Basais da Amazonia e Caracterizacao dos Rizobios e Bacterias Associadas aos Nodulos.</title>
        <authorList>
            <person name="Jambeiro I.C.A."/>
            <person name="Lopes I.S."/>
            <person name="Aguiar E.R.G.R."/>
            <person name="Santos A.F.J."/>
            <person name="Dos Santos J.M.F."/>
            <person name="Gross E."/>
        </authorList>
    </citation>
    <scope>NUCLEOTIDE SEQUENCE [LARGE SCALE GENOMIC DNA]</scope>
    <source>
        <strain evidence="8 9">BRUESC1165</strain>
    </source>
</reference>
<feature type="domain" description="Fe/B12 periplasmic-binding" evidence="7">
    <location>
        <begin position="37"/>
        <end position="299"/>
    </location>
</feature>
<keyword evidence="9" id="KW-1185">Reference proteome</keyword>
<keyword evidence="4" id="KW-0408">Iron</keyword>
<evidence type="ECO:0000313" key="9">
    <source>
        <dbReference type="Proteomes" id="UP001593940"/>
    </source>
</evidence>
<gene>
    <name evidence="8" type="ORF">ACETIH_07245</name>
</gene>
<dbReference type="Proteomes" id="UP001593940">
    <property type="component" value="Unassembled WGS sequence"/>
</dbReference>
<comment type="similarity">
    <text evidence="2">Belongs to the bacterial solute-binding protein 8 family.</text>
</comment>
<dbReference type="PRINTS" id="PR01715">
    <property type="entry name" value="FERRIBNDNGPP"/>
</dbReference>
<keyword evidence="4" id="KW-0406">Ion transport</keyword>
<evidence type="ECO:0000313" key="8">
    <source>
        <dbReference type="EMBL" id="MFC1456517.1"/>
    </source>
</evidence>
<dbReference type="InterPro" id="IPR051313">
    <property type="entry name" value="Bact_iron-sidero_bind"/>
</dbReference>
<sequence length="299" mass="33245">MKLAAILAFLMSLAGPAAAVTIADSRGSHDFAKPPERVVVLSWELVEQVLELDVTPAAIADIKGYRTWVVHPHLPDGVGDVGTRQEPNLEKIAELKPDLILASDQQKMFVDKLEAIARVLHFDPFKQDHNNYLASREIYKDLAGLFGREELAQRRLDELDQRLSALKRKVADRFQGRLPKVTPVSFLDTSRVRVHGANSMAQYALEALGIENGFPQAPSTWGFALRKIEELSQVKDGFVIHIEPFPQAKDLFSTRVWAFMPFVRSGQFASIPPTWTFGGPFSVGLFAEAFADALIKAKP</sequence>
<name>A0ABV6Y5I3_9HYPH</name>
<keyword evidence="3" id="KW-0813">Transport</keyword>
<dbReference type="Gene3D" id="3.40.50.1980">
    <property type="entry name" value="Nitrogenase molybdenum iron protein domain"/>
    <property type="match status" value="2"/>
</dbReference>
<evidence type="ECO:0000256" key="3">
    <source>
        <dbReference type="ARBA" id="ARBA00022448"/>
    </source>
</evidence>